<sequence length="71" mass="8792">MFRYYLLLSDDEFNRVLVKKNIETREEKYFNPTNNNWEAIGIMIRYFWPDSDTYDMYEELTEEEAMEIVSM</sequence>
<dbReference type="Proteomes" id="UP000263232">
    <property type="component" value="Chromosome"/>
</dbReference>
<name>A0A347WI68_9LACT</name>
<protein>
    <submittedName>
        <fullName evidence="1">Uncharacterized protein</fullName>
    </submittedName>
</protein>
<keyword evidence="2" id="KW-1185">Reference proteome</keyword>
<dbReference type="EMBL" id="CP023434">
    <property type="protein sequence ID" value="AXY24775.1"/>
    <property type="molecule type" value="Genomic_DNA"/>
</dbReference>
<reference evidence="1 2" key="1">
    <citation type="submission" date="2017-09" db="EMBL/GenBank/DDBJ databases">
        <title>Complete genome sequence of Oxytococcus suis strain ZY16052.</title>
        <authorList>
            <person name="Li F."/>
        </authorList>
    </citation>
    <scope>NUCLEOTIDE SEQUENCE [LARGE SCALE GENOMIC DNA]</scope>
    <source>
        <strain evidence="1 2">ZY16052</strain>
    </source>
</reference>
<proteinExistence type="predicted"/>
<evidence type="ECO:0000313" key="1">
    <source>
        <dbReference type="EMBL" id="AXY24775.1"/>
    </source>
</evidence>
<organism evidence="1 2">
    <name type="scientific">Suicoccus acidiformans</name>
    <dbReference type="NCBI Taxonomy" id="2036206"/>
    <lineage>
        <taxon>Bacteria</taxon>
        <taxon>Bacillati</taxon>
        <taxon>Bacillota</taxon>
        <taxon>Bacilli</taxon>
        <taxon>Lactobacillales</taxon>
        <taxon>Aerococcaceae</taxon>
        <taxon>Suicoccus</taxon>
    </lineage>
</organism>
<evidence type="ECO:0000313" key="2">
    <source>
        <dbReference type="Proteomes" id="UP000263232"/>
    </source>
</evidence>
<dbReference type="AlphaFoldDB" id="A0A347WI68"/>
<gene>
    <name evidence="1" type="ORF">CL176_01390</name>
</gene>
<dbReference type="RefSeq" id="WP_118989698.1">
    <property type="nucleotide sequence ID" value="NZ_CP023434.1"/>
</dbReference>
<accession>A0A347WI68</accession>
<dbReference type="KEGG" id="abae:CL176_01390"/>